<reference evidence="1 2" key="1">
    <citation type="journal article" date="2020" name="Microb. Genom.">
        <title>Genetic diversity of clinical and environmental Mucorales isolates obtained from an investigation of mucormycosis cases among solid organ transplant recipients.</title>
        <authorList>
            <person name="Nguyen M.H."/>
            <person name="Kaul D."/>
            <person name="Muto C."/>
            <person name="Cheng S.J."/>
            <person name="Richter R.A."/>
            <person name="Bruno V.M."/>
            <person name="Liu G."/>
            <person name="Beyhan S."/>
            <person name="Sundermann A.J."/>
            <person name="Mounaud S."/>
            <person name="Pasculle A.W."/>
            <person name="Nierman W.C."/>
            <person name="Driscoll E."/>
            <person name="Cumbie R."/>
            <person name="Clancy C.J."/>
            <person name="Dupont C.L."/>
        </authorList>
    </citation>
    <scope>NUCLEOTIDE SEQUENCE [LARGE SCALE GENOMIC DNA]</scope>
    <source>
        <strain evidence="1 2">GL24</strain>
    </source>
</reference>
<evidence type="ECO:0000313" key="2">
    <source>
        <dbReference type="Proteomes" id="UP000740926"/>
    </source>
</evidence>
<dbReference type="Proteomes" id="UP000740926">
    <property type="component" value="Unassembled WGS sequence"/>
</dbReference>
<keyword evidence="2" id="KW-1185">Reference proteome</keyword>
<protein>
    <submittedName>
        <fullName evidence="1">Uncharacterized protein</fullName>
    </submittedName>
</protein>
<sequence>MAVARAVRSASSGSKLAASPSGIGNTAALLGGDLLDAAAQLGADTIEQRADLALAHLLQHLVGIAHVGFRVHVRGERADHVREDTQLADLFFDGHLGNEGFDAIGGHQQSLMKTFTSPAF</sequence>
<dbReference type="AlphaFoldDB" id="A0A9P6XUX9"/>
<proteinExistence type="predicted"/>
<dbReference type="EMBL" id="JAANIU010009553">
    <property type="protein sequence ID" value="KAG1532965.1"/>
    <property type="molecule type" value="Genomic_DNA"/>
</dbReference>
<organism evidence="1 2">
    <name type="scientific">Rhizopus delemar</name>
    <dbReference type="NCBI Taxonomy" id="936053"/>
    <lineage>
        <taxon>Eukaryota</taxon>
        <taxon>Fungi</taxon>
        <taxon>Fungi incertae sedis</taxon>
        <taxon>Mucoromycota</taxon>
        <taxon>Mucoromycotina</taxon>
        <taxon>Mucoromycetes</taxon>
        <taxon>Mucorales</taxon>
        <taxon>Mucorineae</taxon>
        <taxon>Rhizopodaceae</taxon>
        <taxon>Rhizopus</taxon>
    </lineage>
</organism>
<comment type="caution">
    <text evidence="1">The sequence shown here is derived from an EMBL/GenBank/DDBJ whole genome shotgun (WGS) entry which is preliminary data.</text>
</comment>
<gene>
    <name evidence="1" type="ORF">G6F50_016031</name>
</gene>
<evidence type="ECO:0000313" key="1">
    <source>
        <dbReference type="EMBL" id="KAG1532965.1"/>
    </source>
</evidence>
<name>A0A9P6XUX9_9FUNG</name>
<accession>A0A9P6XUX9</accession>